<feature type="domain" description="Glycosyltransferase N-terminal" evidence="4">
    <location>
        <begin position="51"/>
        <end position="233"/>
    </location>
</feature>
<dbReference type="Gene3D" id="3.40.50.2000">
    <property type="entry name" value="Glycogen Phosphorylase B"/>
    <property type="match status" value="2"/>
</dbReference>
<dbReference type="GO" id="GO:1901135">
    <property type="term" value="P:carbohydrate derivative metabolic process"/>
    <property type="evidence" value="ECO:0007669"/>
    <property type="project" value="UniProtKB-ARBA"/>
</dbReference>
<dbReference type="GO" id="GO:0008194">
    <property type="term" value="F:UDP-glycosyltransferase activity"/>
    <property type="evidence" value="ECO:0007669"/>
    <property type="project" value="InterPro"/>
</dbReference>
<dbReference type="Pfam" id="PF00201">
    <property type="entry name" value="UDPGT"/>
    <property type="match status" value="1"/>
</dbReference>
<dbReference type="PANTHER" id="PTHR48044:SF95">
    <property type="entry name" value="OS04G0556400 PROTEIN"/>
    <property type="match status" value="1"/>
</dbReference>
<reference evidence="5" key="3">
    <citation type="journal article" date="2017" name="Nature">
        <title>Genome sequence of the progenitor of the wheat D genome Aegilops tauschii.</title>
        <authorList>
            <person name="Luo M.C."/>
            <person name="Gu Y.Q."/>
            <person name="Puiu D."/>
            <person name="Wang H."/>
            <person name="Twardziok S.O."/>
            <person name="Deal K.R."/>
            <person name="Huo N."/>
            <person name="Zhu T."/>
            <person name="Wang L."/>
            <person name="Wang Y."/>
            <person name="McGuire P.E."/>
            <person name="Liu S."/>
            <person name="Long H."/>
            <person name="Ramasamy R.K."/>
            <person name="Rodriguez J.C."/>
            <person name="Van S.L."/>
            <person name="Yuan L."/>
            <person name="Wang Z."/>
            <person name="Xia Z."/>
            <person name="Xiao L."/>
            <person name="Anderson O.D."/>
            <person name="Ouyang S."/>
            <person name="Liang Y."/>
            <person name="Zimin A.V."/>
            <person name="Pertea G."/>
            <person name="Qi P."/>
            <person name="Bennetzen J.L."/>
            <person name="Dai X."/>
            <person name="Dawson M.W."/>
            <person name="Muller H.G."/>
            <person name="Kugler K."/>
            <person name="Rivarola-Duarte L."/>
            <person name="Spannagl M."/>
            <person name="Mayer K.F.X."/>
            <person name="Lu F.H."/>
            <person name="Bevan M.W."/>
            <person name="Leroy P."/>
            <person name="Li P."/>
            <person name="You F.M."/>
            <person name="Sun Q."/>
            <person name="Liu Z."/>
            <person name="Lyons E."/>
            <person name="Wicker T."/>
            <person name="Salzberg S.L."/>
            <person name="Devos K.M."/>
            <person name="Dvorak J."/>
        </authorList>
    </citation>
    <scope>NUCLEOTIDE SEQUENCE [LARGE SCALE GENOMIC DNA]</scope>
    <source>
        <strain evidence="5">cv. AL8/78</strain>
    </source>
</reference>
<dbReference type="FunFam" id="3.40.50.2000:FF:000060">
    <property type="entry name" value="Glycosyltransferase"/>
    <property type="match status" value="1"/>
</dbReference>
<reference evidence="6" key="2">
    <citation type="journal article" date="2017" name="Nat. Plants">
        <title>The Aegilops tauschii genome reveals multiple impacts of transposons.</title>
        <authorList>
            <person name="Zhao G."/>
            <person name="Zou C."/>
            <person name="Li K."/>
            <person name="Wang K."/>
            <person name="Li T."/>
            <person name="Gao L."/>
            <person name="Zhang X."/>
            <person name="Wang H."/>
            <person name="Yang Z."/>
            <person name="Liu X."/>
            <person name="Jiang W."/>
            <person name="Mao L."/>
            <person name="Kong X."/>
            <person name="Jiao Y."/>
            <person name="Jia J."/>
        </authorList>
    </citation>
    <scope>NUCLEOTIDE SEQUENCE [LARGE SCALE GENOMIC DNA]</scope>
    <source>
        <strain evidence="6">cv. AL8/78</strain>
    </source>
</reference>
<sequence>QPHHRRWILWPSWRCRSRCRATSTRCYTCRCSSRPAAWTCTTPRPRSTSGRRARVHGWAEDALQSIHFHDLGISSYVSPPPDPTADSPFPSHLMPLFNVYIAGARAPLSGSCRRRVVVVHDRINAFASEEAARLPNAEAFGLHCLALSMLVGRMDAGHRLLRETGLAFRAVEHCATKEFVEFAGRARPSKQISPGAGILANTCRALEGDFIDVVAGHLAADGKKLFAVGPLNPLLHHASAPEQSERRHECLNWLDEQPPASVLYVSFGTTSSLRAEQIEELAAALRGSRQRFIWVLRDADRGDIFAEAGGESRGRHGKMLSEFTRHTQGTGLVITGWAPQLEILAHSAMAAFMSHCGWNSTVESLSHGRPILACPCTATSRGTRSLSATTSRPASSCVHGRSTAR</sequence>
<feature type="region of interest" description="Disordered" evidence="3">
    <location>
        <begin position="382"/>
        <end position="405"/>
    </location>
</feature>
<feature type="compositionally biased region" description="Polar residues" evidence="3">
    <location>
        <begin position="382"/>
        <end position="394"/>
    </location>
</feature>
<dbReference type="Proteomes" id="UP000015105">
    <property type="component" value="Chromosome 5D"/>
</dbReference>
<keyword evidence="2" id="KW-0808">Transferase</keyword>
<dbReference type="PANTHER" id="PTHR48044">
    <property type="entry name" value="GLYCOSYLTRANSFERASE"/>
    <property type="match status" value="1"/>
</dbReference>
<keyword evidence="6" id="KW-1185">Reference proteome</keyword>
<reference evidence="5" key="4">
    <citation type="submission" date="2019-03" db="UniProtKB">
        <authorList>
            <consortium name="EnsemblPlants"/>
        </authorList>
    </citation>
    <scope>IDENTIFICATION</scope>
</reference>
<name>A0A453MIM9_AEGTS</name>
<protein>
    <recommendedName>
        <fullName evidence="4">Glycosyltransferase N-terminal domain-containing protein</fullName>
    </recommendedName>
</protein>
<accession>A0A453MIM9</accession>
<dbReference type="EnsemblPlants" id="AET5Gv21197700.1">
    <property type="protein sequence ID" value="AET5Gv21197700.1"/>
    <property type="gene ID" value="AET5Gv21197700"/>
</dbReference>
<dbReference type="InterPro" id="IPR058980">
    <property type="entry name" value="Glyco_transf_N"/>
</dbReference>
<comment type="similarity">
    <text evidence="1">Belongs to the UDP-glycosyltransferase family.</text>
</comment>
<evidence type="ECO:0000256" key="3">
    <source>
        <dbReference type="SAM" id="MobiDB-lite"/>
    </source>
</evidence>
<dbReference type="STRING" id="200361.A0A453MIM9"/>
<dbReference type="AlphaFoldDB" id="A0A453MIM9"/>
<reference evidence="5" key="5">
    <citation type="journal article" date="2021" name="G3 (Bethesda)">
        <title>Aegilops tauschii genome assembly Aet v5.0 features greater sequence contiguity and improved annotation.</title>
        <authorList>
            <person name="Wang L."/>
            <person name="Zhu T."/>
            <person name="Rodriguez J.C."/>
            <person name="Deal K.R."/>
            <person name="Dubcovsky J."/>
            <person name="McGuire P.E."/>
            <person name="Lux T."/>
            <person name="Spannagl M."/>
            <person name="Mayer K.F.X."/>
            <person name="Baldrich P."/>
            <person name="Meyers B.C."/>
            <person name="Huo N."/>
            <person name="Gu Y.Q."/>
            <person name="Zhou H."/>
            <person name="Devos K.M."/>
            <person name="Bennetzen J.L."/>
            <person name="Unver T."/>
            <person name="Budak H."/>
            <person name="Gulick P.J."/>
            <person name="Galiba G."/>
            <person name="Kalapos B."/>
            <person name="Nelson D.R."/>
            <person name="Li P."/>
            <person name="You F.M."/>
            <person name="Luo M.C."/>
            <person name="Dvorak J."/>
        </authorList>
    </citation>
    <scope>NUCLEOTIDE SEQUENCE [LARGE SCALE GENOMIC DNA]</scope>
    <source>
        <strain evidence="5">cv. AL8/78</strain>
    </source>
</reference>
<dbReference type="Pfam" id="PF26168">
    <property type="entry name" value="Glyco_transf_N"/>
    <property type="match status" value="1"/>
</dbReference>
<dbReference type="CDD" id="cd03784">
    <property type="entry name" value="GT1_Gtf-like"/>
    <property type="match status" value="1"/>
</dbReference>
<organism evidence="5 6">
    <name type="scientific">Aegilops tauschii subsp. strangulata</name>
    <name type="common">Goatgrass</name>
    <dbReference type="NCBI Taxonomy" id="200361"/>
    <lineage>
        <taxon>Eukaryota</taxon>
        <taxon>Viridiplantae</taxon>
        <taxon>Streptophyta</taxon>
        <taxon>Embryophyta</taxon>
        <taxon>Tracheophyta</taxon>
        <taxon>Spermatophyta</taxon>
        <taxon>Magnoliopsida</taxon>
        <taxon>Liliopsida</taxon>
        <taxon>Poales</taxon>
        <taxon>Poaceae</taxon>
        <taxon>BOP clade</taxon>
        <taxon>Pooideae</taxon>
        <taxon>Triticodae</taxon>
        <taxon>Triticeae</taxon>
        <taxon>Triticinae</taxon>
        <taxon>Aegilops</taxon>
    </lineage>
</organism>
<proteinExistence type="inferred from homology"/>
<evidence type="ECO:0000313" key="6">
    <source>
        <dbReference type="Proteomes" id="UP000015105"/>
    </source>
</evidence>
<evidence type="ECO:0000256" key="2">
    <source>
        <dbReference type="ARBA" id="ARBA00022679"/>
    </source>
</evidence>
<reference evidence="6" key="1">
    <citation type="journal article" date="2014" name="Science">
        <title>Ancient hybridizations among the ancestral genomes of bread wheat.</title>
        <authorList>
            <consortium name="International Wheat Genome Sequencing Consortium,"/>
            <person name="Marcussen T."/>
            <person name="Sandve S.R."/>
            <person name="Heier L."/>
            <person name="Spannagl M."/>
            <person name="Pfeifer M."/>
            <person name="Jakobsen K.S."/>
            <person name="Wulff B.B."/>
            <person name="Steuernagel B."/>
            <person name="Mayer K.F."/>
            <person name="Olsen O.A."/>
        </authorList>
    </citation>
    <scope>NUCLEOTIDE SEQUENCE [LARGE SCALE GENOMIC DNA]</scope>
    <source>
        <strain evidence="6">cv. AL8/78</strain>
    </source>
</reference>
<dbReference type="SUPFAM" id="SSF53756">
    <property type="entry name" value="UDP-Glycosyltransferase/glycogen phosphorylase"/>
    <property type="match status" value="1"/>
</dbReference>
<evidence type="ECO:0000259" key="4">
    <source>
        <dbReference type="Pfam" id="PF26168"/>
    </source>
</evidence>
<dbReference type="Gramene" id="AET5Gv21197700.1">
    <property type="protein sequence ID" value="AET5Gv21197700.1"/>
    <property type="gene ID" value="AET5Gv21197700"/>
</dbReference>
<evidence type="ECO:0000256" key="1">
    <source>
        <dbReference type="ARBA" id="ARBA00009995"/>
    </source>
</evidence>
<evidence type="ECO:0000313" key="5">
    <source>
        <dbReference type="EnsemblPlants" id="AET5Gv21197700.1"/>
    </source>
</evidence>
<dbReference type="InterPro" id="IPR002213">
    <property type="entry name" value="UDP_glucos_trans"/>
</dbReference>